<dbReference type="Gene3D" id="3.40.50.300">
    <property type="entry name" value="P-loop containing nucleotide triphosphate hydrolases"/>
    <property type="match status" value="1"/>
</dbReference>
<organism evidence="11 13">
    <name type="scientific">Anaplasma phagocytophilum</name>
    <name type="common">Ehrlichia phagocytophila</name>
    <dbReference type="NCBI Taxonomy" id="948"/>
    <lineage>
        <taxon>Bacteria</taxon>
        <taxon>Pseudomonadati</taxon>
        <taxon>Pseudomonadota</taxon>
        <taxon>Alphaproteobacteria</taxon>
        <taxon>Rickettsiales</taxon>
        <taxon>Anaplasmataceae</taxon>
        <taxon>Anaplasma</taxon>
        <taxon>phagocytophilum group</taxon>
    </lineage>
</organism>
<dbReference type="GO" id="GO:0016887">
    <property type="term" value="F:ATP hydrolysis activity"/>
    <property type="evidence" value="ECO:0007669"/>
    <property type="project" value="InterPro"/>
</dbReference>
<keyword evidence="8" id="KW-0472">Membrane</keyword>
<evidence type="ECO:0000256" key="8">
    <source>
        <dbReference type="ARBA" id="ARBA00023136"/>
    </source>
</evidence>
<keyword evidence="2" id="KW-1003">Cell membrane</keyword>
<dbReference type="PANTHER" id="PTHR42781">
    <property type="entry name" value="SPERMIDINE/PUTRESCINE IMPORT ATP-BINDING PROTEIN POTA"/>
    <property type="match status" value="1"/>
</dbReference>
<keyword evidence="6" id="KW-0408">Iron</keyword>
<dbReference type="PROSITE" id="PS50893">
    <property type="entry name" value="ABC_TRANSPORTER_2"/>
    <property type="match status" value="1"/>
</dbReference>
<dbReference type="PANTHER" id="PTHR42781:SF4">
    <property type="entry name" value="SPERMIDINE_PUTRESCINE IMPORT ATP-BINDING PROTEIN POTA"/>
    <property type="match status" value="1"/>
</dbReference>
<protein>
    <submittedName>
        <fullName evidence="11">Spermidine/putrescine import ATP-binding protein (PotA)</fullName>
        <ecNumber evidence="11">3.6.3.31</ecNumber>
    </submittedName>
    <submittedName>
        <fullName evidence="12">Sulfate/thiosulfate import ATP-binding protein CysA</fullName>
        <ecNumber evidence="12">3.6.3.25</ecNumber>
    </submittedName>
</protein>
<dbReference type="InterPro" id="IPR027417">
    <property type="entry name" value="P-loop_NTPase"/>
</dbReference>
<dbReference type="EMBL" id="FLLR01000027">
    <property type="protein sequence ID" value="SBO14403.1"/>
    <property type="molecule type" value="Genomic_DNA"/>
</dbReference>
<dbReference type="Pfam" id="PF00005">
    <property type="entry name" value="ABC_tran"/>
    <property type="match status" value="1"/>
</dbReference>
<dbReference type="InterPro" id="IPR050093">
    <property type="entry name" value="ABC_SmlMolc_Importer"/>
</dbReference>
<sequence>MEGLELKDISYRYRKSDFLLEVEELSAKRGEIICLLGPSGCGKSTILKLIAGLERPFAGVIRINGKTVNDARGGVYIPTESRNVGLIFQHPALFQHQTIVENVAFAVKAQSRDKRTKHALKVLEKLGISAHKDAYPHMLSGGQQQLATIARTMAQDPEIVLLDEPFSNLDTILRESIRAAVLSVIKAENITVLLVTHDPEEALEIADKIYVVREGKIVQCGTPYEIYNAPKDAHLARFFGRLNYFESLVRDGKVSLTIGSINADGFLDGSRVAVCIRPDAILLHDSSDTLAVVKLVRFFNNMIYISVGNSAYWMLFLGAVLPEVGDVIRVSLDSSKALLFRL</sequence>
<dbReference type="InterPro" id="IPR017871">
    <property type="entry name" value="ABC_transporter-like_CS"/>
</dbReference>
<dbReference type="CDD" id="cd03259">
    <property type="entry name" value="ABC_Carb_Solutes_like"/>
    <property type="match status" value="1"/>
</dbReference>
<dbReference type="GO" id="GO:0005524">
    <property type="term" value="F:ATP binding"/>
    <property type="evidence" value="ECO:0007669"/>
    <property type="project" value="UniProtKB-KW"/>
</dbReference>
<reference evidence="12" key="3">
    <citation type="submission" date="2016-03" db="EMBL/GenBank/DDBJ databases">
        <authorList>
            <person name="Loux V."/>
        </authorList>
    </citation>
    <scope>NUCLEOTIDE SEQUENCE</scope>
    <source>
        <strain evidence="12">C1</strain>
    </source>
</reference>
<dbReference type="SMART" id="SM00382">
    <property type="entry name" value="AAA"/>
    <property type="match status" value="1"/>
</dbReference>
<keyword evidence="1" id="KW-0813">Transport</keyword>
<keyword evidence="4" id="KW-0547">Nucleotide-binding</keyword>
<dbReference type="Proteomes" id="UP000055047">
    <property type="component" value="Unassembled WGS sequence"/>
</dbReference>
<dbReference type="FunFam" id="3.40.50.300:FF:000425">
    <property type="entry name" value="Probable ABC transporter, ATP-binding subunit"/>
    <property type="match status" value="1"/>
</dbReference>
<gene>
    <name evidence="11" type="primary">potA</name>
    <name evidence="12" type="synonym">cysA</name>
    <name evidence="12" type="ORF">ANAPC1_00757</name>
    <name evidence="11" type="ORF">ANAPHAGO_00223</name>
</gene>
<keyword evidence="11" id="KW-0378">Hydrolase</keyword>
<feature type="domain" description="ABC transporter" evidence="10">
    <location>
        <begin position="4"/>
        <end position="239"/>
    </location>
</feature>
<dbReference type="AlphaFoldDB" id="A0A098EDN2"/>
<evidence type="ECO:0000313" key="12">
    <source>
        <dbReference type="EMBL" id="SBO14403.1"/>
    </source>
</evidence>
<evidence type="ECO:0000256" key="7">
    <source>
        <dbReference type="ARBA" id="ARBA00023065"/>
    </source>
</evidence>
<reference evidence="11 13" key="1">
    <citation type="submission" date="2014-09" db="EMBL/GenBank/DDBJ databases">
        <authorList>
            <person name="Loux Valentin"/>
            <person name="Dugat Thibaut"/>
        </authorList>
    </citation>
    <scope>NUCLEOTIDE SEQUENCE [LARGE SCALE GENOMIC DNA]</scope>
    <source>
        <strain evidence="11 13">BOV-10_179</strain>
    </source>
</reference>
<evidence type="ECO:0000313" key="13">
    <source>
        <dbReference type="Proteomes" id="UP000055047"/>
    </source>
</evidence>
<dbReference type="EMBL" id="CCXQ01000003">
    <property type="protein sequence ID" value="CEG20373.1"/>
    <property type="molecule type" value="Genomic_DNA"/>
</dbReference>
<keyword evidence="3" id="KW-0410">Iron transport</keyword>
<evidence type="ECO:0000256" key="2">
    <source>
        <dbReference type="ARBA" id="ARBA00022475"/>
    </source>
</evidence>
<dbReference type="RefSeq" id="WP_044143184.1">
    <property type="nucleotide sequence ID" value="NZ_CCXQ01000003.1"/>
</dbReference>
<evidence type="ECO:0000313" key="14">
    <source>
        <dbReference type="Proteomes" id="UP000078419"/>
    </source>
</evidence>
<reference evidence="14" key="2">
    <citation type="submission" date="2016-03" db="EMBL/GenBank/DDBJ databases">
        <authorList>
            <person name="Loux Valentin"/>
        </authorList>
    </citation>
    <scope>NUCLEOTIDE SEQUENCE [LARGE SCALE GENOMIC DNA]</scope>
    <source>
        <strain evidence="14">C1</strain>
    </source>
</reference>
<evidence type="ECO:0000256" key="1">
    <source>
        <dbReference type="ARBA" id="ARBA00022448"/>
    </source>
</evidence>
<proteinExistence type="predicted"/>
<dbReference type="InterPro" id="IPR008995">
    <property type="entry name" value="Mo/tungstate-bd_C_term_dom"/>
</dbReference>
<evidence type="ECO:0000313" key="11">
    <source>
        <dbReference type="EMBL" id="CEG20373.1"/>
    </source>
</evidence>
<comment type="function">
    <text evidence="9">Part of an ABC transporter complex. Transmembrane domains (TMD) form a pore in the inner membrane and the ATP-binding domain (NBD) is responsible for energy generation.</text>
</comment>
<dbReference type="SUPFAM" id="SSF52540">
    <property type="entry name" value="P-loop containing nucleoside triphosphate hydrolases"/>
    <property type="match status" value="1"/>
</dbReference>
<dbReference type="SUPFAM" id="SSF50331">
    <property type="entry name" value="MOP-like"/>
    <property type="match status" value="1"/>
</dbReference>
<evidence type="ECO:0000259" key="10">
    <source>
        <dbReference type="PROSITE" id="PS50893"/>
    </source>
</evidence>
<keyword evidence="7" id="KW-0406">Ion transport</keyword>
<dbReference type="EC" id="3.6.3.31" evidence="11"/>
<evidence type="ECO:0000256" key="3">
    <source>
        <dbReference type="ARBA" id="ARBA00022496"/>
    </source>
</evidence>
<dbReference type="GO" id="GO:0015697">
    <property type="term" value="P:quaternary ammonium group transport"/>
    <property type="evidence" value="ECO:0007669"/>
    <property type="project" value="UniProtKB-ARBA"/>
</dbReference>
<dbReference type="GO" id="GO:0016020">
    <property type="term" value="C:membrane"/>
    <property type="evidence" value="ECO:0007669"/>
    <property type="project" value="InterPro"/>
</dbReference>
<dbReference type="PROSITE" id="PS00211">
    <property type="entry name" value="ABC_TRANSPORTER_1"/>
    <property type="match status" value="1"/>
</dbReference>
<evidence type="ECO:0000256" key="6">
    <source>
        <dbReference type="ARBA" id="ARBA00023004"/>
    </source>
</evidence>
<keyword evidence="5 11" id="KW-0067">ATP-binding</keyword>
<evidence type="ECO:0000256" key="5">
    <source>
        <dbReference type="ARBA" id="ARBA00022840"/>
    </source>
</evidence>
<dbReference type="InterPro" id="IPR003593">
    <property type="entry name" value="AAA+_ATPase"/>
</dbReference>
<dbReference type="InterPro" id="IPR003439">
    <property type="entry name" value="ABC_transporter-like_ATP-bd"/>
</dbReference>
<accession>A0A098EDN2</accession>
<name>A0A098EDN2_ANAPH</name>
<evidence type="ECO:0000256" key="4">
    <source>
        <dbReference type="ARBA" id="ARBA00022741"/>
    </source>
</evidence>
<dbReference type="GO" id="GO:0015408">
    <property type="term" value="F:ABC-type ferric iron transporter activity"/>
    <property type="evidence" value="ECO:0007669"/>
    <property type="project" value="InterPro"/>
</dbReference>
<dbReference type="EC" id="3.6.3.25" evidence="12"/>
<evidence type="ECO:0000256" key="9">
    <source>
        <dbReference type="ARBA" id="ARBA00024725"/>
    </source>
</evidence>
<dbReference type="InterPro" id="IPR015853">
    <property type="entry name" value="ABC_transpr_FbpC"/>
</dbReference>
<dbReference type="Proteomes" id="UP000078419">
    <property type="component" value="Unassembled WGS sequence"/>
</dbReference>